<evidence type="ECO:0000313" key="9">
    <source>
        <dbReference type="EMBL" id="AGJ61939.1"/>
    </source>
</evidence>
<comment type="caution">
    <text evidence="8">Lacks conserved residue(s) required for the propagation of feature annotation.</text>
</comment>
<evidence type="ECO:0000256" key="3">
    <source>
        <dbReference type="ARBA" id="ARBA00022448"/>
    </source>
</evidence>
<evidence type="ECO:0000256" key="4">
    <source>
        <dbReference type="ARBA" id="ARBA00022596"/>
    </source>
</evidence>
<proteinExistence type="inferred from homology"/>
<feature type="transmembrane region" description="Helical" evidence="8">
    <location>
        <begin position="28"/>
        <end position="51"/>
    </location>
</feature>
<dbReference type="AlphaFoldDB" id="M9U4K6"/>
<keyword evidence="5 8" id="KW-0812">Transmembrane</keyword>
<comment type="similarity">
    <text evidence="2 8">Belongs to the NiCoT transporter (TC 2.A.52) family.</text>
</comment>
<sequence length="52" mass="5960">MSLIDTTDGFYMSGAYGWAFSGNPIRKLWYNLTMTTISILVAYLIGTLEFWE</sequence>
<protein>
    <recommendedName>
        <fullName evidence="8">Nickel/cobalt efflux system</fullName>
    </recommendedName>
</protein>
<evidence type="ECO:0000313" key="10">
    <source>
        <dbReference type="Proteomes" id="UP000013006"/>
    </source>
</evidence>
<dbReference type="HOGENOM" id="CLU_3075534_0_0_2"/>
<dbReference type="Pfam" id="PF03824">
    <property type="entry name" value="NicO"/>
    <property type="match status" value="1"/>
</dbReference>
<dbReference type="GO" id="GO:0015099">
    <property type="term" value="F:nickel cation transmembrane transporter activity"/>
    <property type="evidence" value="ECO:0007669"/>
    <property type="project" value="UniProtKB-UniRule"/>
</dbReference>
<evidence type="ECO:0000256" key="7">
    <source>
        <dbReference type="ARBA" id="ARBA00023136"/>
    </source>
</evidence>
<evidence type="ECO:0000256" key="2">
    <source>
        <dbReference type="ARBA" id="ARBA00010892"/>
    </source>
</evidence>
<dbReference type="KEGG" id="sic:SiL_0467"/>
<dbReference type="InterPro" id="IPR011541">
    <property type="entry name" value="Ni/Co_transpt_high_affinity"/>
</dbReference>
<organism>
    <name type="scientific">Saccharolobus islandicus LAL14/1</name>
    <dbReference type="NCBI Taxonomy" id="1241935"/>
    <lineage>
        <taxon>Archaea</taxon>
        <taxon>Thermoproteota</taxon>
        <taxon>Thermoprotei</taxon>
        <taxon>Sulfolobales</taxon>
        <taxon>Sulfolobaceae</taxon>
        <taxon>Saccharolobus</taxon>
    </lineage>
</organism>
<dbReference type="GO" id="GO:0012505">
    <property type="term" value="C:endomembrane system"/>
    <property type="evidence" value="ECO:0007669"/>
    <property type="project" value="UniProtKB-SubCell"/>
</dbReference>
<keyword evidence="7 8" id="KW-0472">Membrane</keyword>
<name>M9U4K6_SACIS</name>
<evidence type="ECO:0000256" key="8">
    <source>
        <dbReference type="RuleBase" id="RU362101"/>
    </source>
</evidence>
<comment type="subcellular location">
    <subcellularLocation>
        <location evidence="8">Cell membrane</location>
        <topology evidence="8">Multi-pass membrane protein</topology>
    </subcellularLocation>
    <subcellularLocation>
        <location evidence="1">Endomembrane system</location>
        <topology evidence="1">Multi-pass membrane protein</topology>
    </subcellularLocation>
</comment>
<reference evidence="9 10" key="1">
    <citation type="journal article" date="2013" name="Open Biol.">
        <title>Genomics and genetics of Sulfolobus islandicus LAL14/1, a model hyperthermophilic archaeon.</title>
        <authorList>
            <person name="Jaubert C."/>
            <person name="Danioux C."/>
            <person name="Oberto J."/>
            <person name="Cortez D."/>
            <person name="Bize A."/>
            <person name="Krupovic M."/>
            <person name="She Q."/>
            <person name="Forterre P."/>
            <person name="Prangishvili D."/>
            <person name="Sezonov G."/>
        </authorList>
    </citation>
    <scope>NUCLEOTIDE SEQUENCE [LARGE SCALE GENOMIC DNA]</scope>
    <source>
        <strain evidence="9">LAL14/1</strain>
    </source>
</reference>
<gene>
    <name evidence="9" type="ORF">SiL_0467</name>
</gene>
<dbReference type="EMBL" id="CP003928">
    <property type="protein sequence ID" value="AGJ61939.1"/>
    <property type="molecule type" value="Genomic_DNA"/>
</dbReference>
<evidence type="ECO:0000256" key="5">
    <source>
        <dbReference type="ARBA" id="ARBA00022692"/>
    </source>
</evidence>
<dbReference type="GO" id="GO:0005886">
    <property type="term" value="C:plasma membrane"/>
    <property type="evidence" value="ECO:0007669"/>
    <property type="project" value="UniProtKB-SubCell"/>
</dbReference>
<dbReference type="PANTHER" id="PTHR31611:SF0">
    <property type="entry name" value="HIGH-AFFINITY NICKEL TRANSPORT PROTEIN NIC1"/>
    <property type="match status" value="1"/>
</dbReference>
<dbReference type="PANTHER" id="PTHR31611">
    <property type="entry name" value="HIGH-AFFINITY NICKEL TRANSPORT PROTEIN NIC1"/>
    <property type="match status" value="1"/>
</dbReference>
<dbReference type="Proteomes" id="UP000013006">
    <property type="component" value="Chromosome"/>
</dbReference>
<keyword evidence="6 8" id="KW-1133">Transmembrane helix</keyword>
<keyword evidence="3 8" id="KW-0813">Transport</keyword>
<evidence type="ECO:0000256" key="1">
    <source>
        <dbReference type="ARBA" id="ARBA00004127"/>
    </source>
</evidence>
<evidence type="ECO:0000256" key="6">
    <source>
        <dbReference type="ARBA" id="ARBA00022989"/>
    </source>
</evidence>
<dbReference type="InterPro" id="IPR004688">
    <property type="entry name" value="Ni/Co_transpt"/>
</dbReference>
<accession>M9U4K6</accession>
<keyword evidence="4" id="KW-0533">Nickel</keyword>